<evidence type="ECO:0000313" key="1">
    <source>
        <dbReference type="EMBL" id="MPC25068.1"/>
    </source>
</evidence>
<proteinExistence type="predicted"/>
<dbReference type="AlphaFoldDB" id="A0A5B7DUD9"/>
<protein>
    <submittedName>
        <fullName evidence="1">Uncharacterized protein</fullName>
    </submittedName>
</protein>
<comment type="caution">
    <text evidence="1">The sequence shown here is derived from an EMBL/GenBank/DDBJ whole genome shotgun (WGS) entry which is preliminary data.</text>
</comment>
<reference evidence="1 2" key="1">
    <citation type="submission" date="2019-05" db="EMBL/GenBank/DDBJ databases">
        <title>Another draft genome of Portunus trituberculatus and its Hox gene families provides insights of decapod evolution.</title>
        <authorList>
            <person name="Jeong J.-H."/>
            <person name="Song I."/>
            <person name="Kim S."/>
            <person name="Choi T."/>
            <person name="Kim D."/>
            <person name="Ryu S."/>
            <person name="Kim W."/>
        </authorList>
    </citation>
    <scope>NUCLEOTIDE SEQUENCE [LARGE SCALE GENOMIC DNA]</scope>
    <source>
        <tissue evidence="1">Muscle</tissue>
    </source>
</reference>
<name>A0A5B7DUD9_PORTR</name>
<gene>
    <name evidence="1" type="ORF">E2C01_018167</name>
</gene>
<keyword evidence="2" id="KW-1185">Reference proteome</keyword>
<accession>A0A5B7DUD9</accession>
<organism evidence="1 2">
    <name type="scientific">Portunus trituberculatus</name>
    <name type="common">Swimming crab</name>
    <name type="synonym">Neptunus trituberculatus</name>
    <dbReference type="NCBI Taxonomy" id="210409"/>
    <lineage>
        <taxon>Eukaryota</taxon>
        <taxon>Metazoa</taxon>
        <taxon>Ecdysozoa</taxon>
        <taxon>Arthropoda</taxon>
        <taxon>Crustacea</taxon>
        <taxon>Multicrustacea</taxon>
        <taxon>Malacostraca</taxon>
        <taxon>Eumalacostraca</taxon>
        <taxon>Eucarida</taxon>
        <taxon>Decapoda</taxon>
        <taxon>Pleocyemata</taxon>
        <taxon>Brachyura</taxon>
        <taxon>Eubrachyura</taxon>
        <taxon>Portunoidea</taxon>
        <taxon>Portunidae</taxon>
        <taxon>Portuninae</taxon>
        <taxon>Portunus</taxon>
    </lineage>
</organism>
<evidence type="ECO:0000313" key="2">
    <source>
        <dbReference type="Proteomes" id="UP000324222"/>
    </source>
</evidence>
<dbReference type="EMBL" id="VSRR010001412">
    <property type="protein sequence ID" value="MPC25068.1"/>
    <property type="molecule type" value="Genomic_DNA"/>
</dbReference>
<sequence length="78" mass="8676">MFYYLQQDLEEAPLISCLQQNVEEATWMSHSSQQDDAFLWSCALRNPCSELLAMLLTNNTTTLVAAATAVKGVTDVFS</sequence>
<dbReference type="Proteomes" id="UP000324222">
    <property type="component" value="Unassembled WGS sequence"/>
</dbReference>